<dbReference type="AlphaFoldDB" id="A0A2I0ICT0"/>
<comment type="caution">
    <text evidence="2">The sequence shown here is derived from an EMBL/GenBank/DDBJ whole genome shotgun (WGS) entry which is preliminary data.</text>
</comment>
<dbReference type="Proteomes" id="UP000233551">
    <property type="component" value="Unassembled WGS sequence"/>
</dbReference>
<evidence type="ECO:0000256" key="1">
    <source>
        <dbReference type="SAM" id="MobiDB-lite"/>
    </source>
</evidence>
<proteinExistence type="predicted"/>
<feature type="compositionally biased region" description="Basic and acidic residues" evidence="1">
    <location>
        <begin position="51"/>
        <end position="63"/>
    </location>
</feature>
<sequence length="110" mass="12550">MPYFFVQKNMAYKTFRSKGCKHYDLQKQLFSSSVATGAVRISSTDPPPTLEEERRESFTKKPQETPPSAKRSKSVSSPEKPEKNSIEETLEELAKFKSRIPHPLFVNSTP</sequence>
<keyword evidence="3" id="KW-1185">Reference proteome</keyword>
<evidence type="ECO:0000313" key="2">
    <source>
        <dbReference type="EMBL" id="PKI41623.1"/>
    </source>
</evidence>
<reference evidence="2 3" key="1">
    <citation type="submission" date="2017-11" db="EMBL/GenBank/DDBJ databases">
        <title>De-novo sequencing of pomegranate (Punica granatum L.) genome.</title>
        <authorList>
            <person name="Akparov Z."/>
            <person name="Amiraslanov A."/>
            <person name="Hajiyeva S."/>
            <person name="Abbasov M."/>
            <person name="Kaur K."/>
            <person name="Hamwieh A."/>
            <person name="Solovyev V."/>
            <person name="Salamov A."/>
            <person name="Braich B."/>
            <person name="Kosarev P."/>
            <person name="Mahmoud A."/>
            <person name="Hajiyev E."/>
            <person name="Babayeva S."/>
            <person name="Izzatullayeva V."/>
            <person name="Mammadov A."/>
            <person name="Mammadov A."/>
            <person name="Sharifova S."/>
            <person name="Ojaghi J."/>
            <person name="Eynullazada K."/>
            <person name="Bayramov B."/>
            <person name="Abdulazimova A."/>
            <person name="Shahmuradov I."/>
        </authorList>
    </citation>
    <scope>NUCLEOTIDE SEQUENCE [LARGE SCALE GENOMIC DNA]</scope>
    <source>
        <strain evidence="3">cv. AG2017</strain>
        <tissue evidence="2">Leaf</tissue>
    </source>
</reference>
<feature type="region of interest" description="Disordered" evidence="1">
    <location>
        <begin position="36"/>
        <end position="94"/>
    </location>
</feature>
<accession>A0A2I0ICT0</accession>
<organism evidence="2 3">
    <name type="scientific">Punica granatum</name>
    <name type="common">Pomegranate</name>
    <dbReference type="NCBI Taxonomy" id="22663"/>
    <lineage>
        <taxon>Eukaryota</taxon>
        <taxon>Viridiplantae</taxon>
        <taxon>Streptophyta</taxon>
        <taxon>Embryophyta</taxon>
        <taxon>Tracheophyta</taxon>
        <taxon>Spermatophyta</taxon>
        <taxon>Magnoliopsida</taxon>
        <taxon>eudicotyledons</taxon>
        <taxon>Gunneridae</taxon>
        <taxon>Pentapetalae</taxon>
        <taxon>rosids</taxon>
        <taxon>malvids</taxon>
        <taxon>Myrtales</taxon>
        <taxon>Lythraceae</taxon>
        <taxon>Punica</taxon>
    </lineage>
</organism>
<gene>
    <name evidence="2" type="ORF">CRG98_037984</name>
</gene>
<name>A0A2I0ICT0_PUNGR</name>
<evidence type="ECO:0000313" key="3">
    <source>
        <dbReference type="Proteomes" id="UP000233551"/>
    </source>
</evidence>
<protein>
    <submittedName>
        <fullName evidence="2">Uncharacterized protein</fullName>
    </submittedName>
</protein>
<dbReference type="EMBL" id="PGOL01003338">
    <property type="protein sequence ID" value="PKI41623.1"/>
    <property type="molecule type" value="Genomic_DNA"/>
</dbReference>